<evidence type="ECO:0000256" key="1">
    <source>
        <dbReference type="SAM" id="MobiDB-lite"/>
    </source>
</evidence>
<reference evidence="2 3" key="1">
    <citation type="submission" date="2009-06" db="EMBL/GenBank/DDBJ databases">
        <title>The Genome Sequence of Loxodonta africana (African elephant).</title>
        <authorList>
            <person name="Di Palma F."/>
            <person name="Heiman D."/>
            <person name="Young S."/>
            <person name="Johnson J."/>
            <person name="Lander E.S."/>
            <person name="Lindblad-Toh K."/>
        </authorList>
    </citation>
    <scope>NUCLEOTIDE SEQUENCE [LARGE SCALE GENOMIC DNA]</scope>
    <source>
        <strain evidence="2 3">Isolate ISIS603380</strain>
    </source>
</reference>
<proteinExistence type="predicted"/>
<evidence type="ECO:0000313" key="2">
    <source>
        <dbReference type="Ensembl" id="ENSLAFP00000026277.1"/>
    </source>
</evidence>
<gene>
    <name evidence="2" type="primary">ZSWIM8</name>
</gene>
<reference evidence="2" key="3">
    <citation type="submission" date="2025-09" db="UniProtKB">
        <authorList>
            <consortium name="Ensembl"/>
        </authorList>
    </citation>
    <scope>IDENTIFICATION</scope>
    <source>
        <strain evidence="2">Isolate ISIS603380</strain>
    </source>
</reference>
<feature type="region of interest" description="Disordered" evidence="1">
    <location>
        <begin position="1"/>
        <end position="92"/>
    </location>
</feature>
<reference evidence="2" key="2">
    <citation type="submission" date="2025-08" db="UniProtKB">
        <authorList>
            <consortium name="Ensembl"/>
        </authorList>
    </citation>
    <scope>IDENTIFICATION</scope>
    <source>
        <strain evidence="2">Isolate ISIS603380</strain>
    </source>
</reference>
<dbReference type="GeneTree" id="ENSGT00940000156999"/>
<protein>
    <submittedName>
        <fullName evidence="2">Zinc finger SWIM-type containing 8</fullName>
    </submittedName>
</protein>
<dbReference type="PANTHER" id="PTHR22619">
    <property type="entry name" value="ZINC FINGER SWIM DOMAIN CONTAINING PROTEIN 4, 5, 6"/>
    <property type="match status" value="1"/>
</dbReference>
<dbReference type="PANTHER" id="PTHR22619:SF1">
    <property type="entry name" value="ZINC FINGER SWIM DOMAIN-CONTAINING PROTEIN 8"/>
    <property type="match status" value="1"/>
</dbReference>
<evidence type="ECO:0000313" key="3">
    <source>
        <dbReference type="Proteomes" id="UP000007646"/>
    </source>
</evidence>
<feature type="compositionally biased region" description="Pro residues" evidence="1">
    <location>
        <begin position="9"/>
        <end position="20"/>
    </location>
</feature>
<dbReference type="Proteomes" id="UP000007646">
    <property type="component" value="Unassembled WGS sequence"/>
</dbReference>
<dbReference type="HOGENOM" id="CLU_490555_0_0_1"/>
<keyword evidence="3" id="KW-1185">Reference proteome</keyword>
<accession>G3UEL9</accession>
<dbReference type="Ensembl" id="ENSLAFT00000035799.1">
    <property type="protein sequence ID" value="ENSLAFP00000026277.1"/>
    <property type="gene ID" value="ENSLAFG00000020554.3"/>
</dbReference>
<name>G3UEL9_LOXAF</name>
<dbReference type="AlphaFoldDB" id="G3UEL9"/>
<organism evidence="2 3">
    <name type="scientific">Loxodonta africana</name>
    <name type="common">African elephant</name>
    <dbReference type="NCBI Taxonomy" id="9785"/>
    <lineage>
        <taxon>Eukaryota</taxon>
        <taxon>Metazoa</taxon>
        <taxon>Chordata</taxon>
        <taxon>Craniata</taxon>
        <taxon>Vertebrata</taxon>
        <taxon>Euteleostomi</taxon>
        <taxon>Mammalia</taxon>
        <taxon>Eutheria</taxon>
        <taxon>Afrotheria</taxon>
        <taxon>Proboscidea</taxon>
        <taxon>Elephantidae</taxon>
        <taxon>Loxodonta</taxon>
    </lineage>
</organism>
<feature type="region of interest" description="Disordered" evidence="1">
    <location>
        <begin position="480"/>
        <end position="502"/>
    </location>
</feature>
<sequence>ASTFGGFPESPPPCPLPVGPRGPSTFLPDPSDTYEDDGGVYFSEGPEPSIASAGPSSLLPREVCTRDDLPSTDESGNGLSKTKEAAPTVGEEDDDYQAYYMNAQDGAGGEEEKAEGGAGEEHDLFAGLKPLEQESRMEVLFACAEALHAHGYSSEASRLTVELAQDLLANPPDLKGKKNKVSTSRQTWVATNTLTKAAFLLTVLSERPEHHNLAFRVGMFALELQRPPASTKALEVKLAYQESEVAALLKKIPLGPSEMSTMRCRAEELREGTLCDYRPVLPLMLASFIFDVLCAPVVSPTGSRPPSRNWNNEMPGDEELGFEAAVAALGMKTTVSEAEHPLLCEGTRREKGDLALALMITYNALQPHLPCSPQYLTHPAHPAHPMPHMPRPAVFPVPSSAYPQGVHPAFLGAQYPYSVTPPSLTATAVSFPVPSMAPITVHPYHTEPGLPLPTSVALSSVHPASTFPAIQGASLPALTTQPSPLVSGGFPPPEEETHSQPVNPHSLHHLHAAYRVGMLALEMLGRRAHNDHPNNFSRSPPYTDDNGCWGWQQSWV</sequence>
<dbReference type="GO" id="GO:0031462">
    <property type="term" value="C:Cul2-RING ubiquitin ligase complex"/>
    <property type="evidence" value="ECO:0007669"/>
    <property type="project" value="TreeGrafter"/>
</dbReference>